<reference evidence="3" key="1">
    <citation type="journal article" date="2019" name="Int. J. Syst. Evol. Microbiol.">
        <title>The Global Catalogue of Microorganisms (GCM) 10K type strain sequencing project: providing services to taxonomists for standard genome sequencing and annotation.</title>
        <authorList>
            <consortium name="The Broad Institute Genomics Platform"/>
            <consortium name="The Broad Institute Genome Sequencing Center for Infectious Disease"/>
            <person name="Wu L."/>
            <person name="Ma J."/>
        </authorList>
    </citation>
    <scope>NUCLEOTIDE SEQUENCE [LARGE SCALE GENOMIC DNA]</scope>
    <source>
        <strain evidence="3">JCM 31696</strain>
    </source>
</reference>
<proteinExistence type="predicted"/>
<evidence type="ECO:0000256" key="1">
    <source>
        <dbReference type="SAM" id="Coils"/>
    </source>
</evidence>
<gene>
    <name evidence="2" type="ORF">ACFQ07_34180</name>
</gene>
<dbReference type="Proteomes" id="UP001597083">
    <property type="component" value="Unassembled WGS sequence"/>
</dbReference>
<protein>
    <submittedName>
        <fullName evidence="2">Uncharacterized protein</fullName>
    </submittedName>
</protein>
<comment type="caution">
    <text evidence="2">The sequence shown here is derived from an EMBL/GenBank/DDBJ whole genome shotgun (WGS) entry which is preliminary data.</text>
</comment>
<accession>A0ABW3CU45</accession>
<dbReference type="EMBL" id="JBHTIR010004400">
    <property type="protein sequence ID" value="MFD0857302.1"/>
    <property type="molecule type" value="Genomic_DNA"/>
</dbReference>
<organism evidence="2 3">
    <name type="scientific">Actinomadura adrarensis</name>
    <dbReference type="NCBI Taxonomy" id="1819600"/>
    <lineage>
        <taxon>Bacteria</taxon>
        <taxon>Bacillati</taxon>
        <taxon>Actinomycetota</taxon>
        <taxon>Actinomycetes</taxon>
        <taxon>Streptosporangiales</taxon>
        <taxon>Thermomonosporaceae</taxon>
        <taxon>Actinomadura</taxon>
    </lineage>
</organism>
<feature type="coiled-coil region" evidence="1">
    <location>
        <begin position="111"/>
        <end position="138"/>
    </location>
</feature>
<name>A0ABW3CU45_9ACTN</name>
<keyword evidence="3" id="KW-1185">Reference proteome</keyword>
<keyword evidence="1" id="KW-0175">Coiled coil</keyword>
<sequence>MQAHHNGQASYYRCRFPEEYALANKVDHPRNIYVREADLLPDVDKWLTQVLAPHRIAETIRAMQEAQTPTGDDAVVTRAKAVLKDCAAKLDRYRVALEDGGGSSASIVQWIAETEAEKAQAEQQLREAQAKTGQVLTEEEIAELVQRVDDLRKVIPDADPKQKEKLYERFGLKMTYVPAKHEVRAEIRFGPDCVSPVRGVSSVRGQNGPERTSETAPFGESCEIWINF</sequence>
<evidence type="ECO:0000313" key="2">
    <source>
        <dbReference type="EMBL" id="MFD0857302.1"/>
    </source>
</evidence>
<evidence type="ECO:0000313" key="3">
    <source>
        <dbReference type="Proteomes" id="UP001597083"/>
    </source>
</evidence>